<dbReference type="CDD" id="cd00446">
    <property type="entry name" value="GrpE"/>
    <property type="match status" value="1"/>
</dbReference>
<dbReference type="HAMAP" id="MF_01151">
    <property type="entry name" value="GrpE"/>
    <property type="match status" value="1"/>
</dbReference>
<evidence type="ECO:0000313" key="15">
    <source>
        <dbReference type="Proteomes" id="UP001178662"/>
    </source>
</evidence>
<dbReference type="Pfam" id="PF01025">
    <property type="entry name" value="GrpE"/>
    <property type="match status" value="1"/>
</dbReference>
<keyword evidence="6 10" id="KW-0143">Chaperone</keyword>
<evidence type="ECO:0000256" key="4">
    <source>
        <dbReference type="ARBA" id="ARBA00022490"/>
    </source>
</evidence>
<dbReference type="InterPro" id="IPR009012">
    <property type="entry name" value="GrpE_head"/>
</dbReference>
<organism evidence="14 15">
    <name type="scientific">Candidatus Cohnella colombiensis</name>
    <dbReference type="NCBI Taxonomy" id="3121368"/>
    <lineage>
        <taxon>Bacteria</taxon>
        <taxon>Bacillati</taxon>
        <taxon>Bacillota</taxon>
        <taxon>Bacilli</taxon>
        <taxon>Bacillales</taxon>
        <taxon>Paenibacillaceae</taxon>
        <taxon>Cohnella</taxon>
    </lineage>
</organism>
<feature type="region of interest" description="Disordered" evidence="13">
    <location>
        <begin position="1"/>
        <end position="20"/>
    </location>
</feature>
<evidence type="ECO:0000256" key="5">
    <source>
        <dbReference type="ARBA" id="ARBA00023016"/>
    </source>
</evidence>
<dbReference type="EMBL" id="CP119317">
    <property type="protein sequence ID" value="WEK53079.1"/>
    <property type="molecule type" value="Genomic_DNA"/>
</dbReference>
<name>A0AA95JEB7_9BACL</name>
<dbReference type="GO" id="GO:0051082">
    <property type="term" value="F:unfolded protein binding"/>
    <property type="evidence" value="ECO:0007669"/>
    <property type="project" value="TreeGrafter"/>
</dbReference>
<dbReference type="GO" id="GO:0006457">
    <property type="term" value="P:protein folding"/>
    <property type="evidence" value="ECO:0007669"/>
    <property type="project" value="InterPro"/>
</dbReference>
<gene>
    <name evidence="10 14" type="primary">grpE</name>
    <name evidence="14" type="ORF">P0Y55_10770</name>
</gene>
<dbReference type="Gene3D" id="3.90.20.20">
    <property type="match status" value="1"/>
</dbReference>
<dbReference type="InterPro" id="IPR000740">
    <property type="entry name" value="GrpE"/>
</dbReference>
<sequence length="195" mass="22054">MSINDTKESGEMTNEVDTSVNIDQELTEDQESVMNEEQVAEAGVEGNTVIADLERLVEENQNRYLRAQADFDNFRRRSLKEKEELAAYASQKVISQLLSVLDNFQRALQTGSDNAEIASYLKGYEMIYRQLFQVLEAEGLKQMDAVGKPFDPELHQAIMQVDSEEHDEGIVVEVVQEGYVLKDKLLRAAMVKVSS</sequence>
<feature type="compositionally biased region" description="Basic and acidic residues" evidence="13">
    <location>
        <begin position="1"/>
        <end position="10"/>
    </location>
</feature>
<evidence type="ECO:0000256" key="2">
    <source>
        <dbReference type="ARBA" id="ARBA00009054"/>
    </source>
</evidence>
<dbReference type="PANTHER" id="PTHR21237:SF23">
    <property type="entry name" value="GRPE PROTEIN HOMOLOG, MITOCHONDRIAL"/>
    <property type="match status" value="1"/>
</dbReference>
<evidence type="ECO:0000256" key="6">
    <source>
        <dbReference type="ARBA" id="ARBA00023186"/>
    </source>
</evidence>
<comment type="similarity">
    <text evidence="2 10 12">Belongs to the GrpE family.</text>
</comment>
<dbReference type="PRINTS" id="PR00773">
    <property type="entry name" value="GRPEPROTEIN"/>
</dbReference>
<feature type="compositionally biased region" description="Polar residues" evidence="13">
    <location>
        <begin position="11"/>
        <end position="20"/>
    </location>
</feature>
<evidence type="ECO:0000256" key="9">
    <source>
        <dbReference type="ARBA" id="ARBA00076414"/>
    </source>
</evidence>
<evidence type="ECO:0000256" key="11">
    <source>
        <dbReference type="RuleBase" id="RU000639"/>
    </source>
</evidence>
<evidence type="ECO:0000256" key="10">
    <source>
        <dbReference type="HAMAP-Rule" id="MF_01151"/>
    </source>
</evidence>
<evidence type="ECO:0000313" key="14">
    <source>
        <dbReference type="EMBL" id="WEK53079.1"/>
    </source>
</evidence>
<dbReference type="InterPro" id="IPR013805">
    <property type="entry name" value="GrpE_CC"/>
</dbReference>
<dbReference type="NCBIfam" id="NF010738">
    <property type="entry name" value="PRK14140.1"/>
    <property type="match status" value="1"/>
</dbReference>
<keyword evidence="4 10" id="KW-0963">Cytoplasm</keyword>
<accession>A0AA95JEB7</accession>
<dbReference type="GO" id="GO:0042803">
    <property type="term" value="F:protein homodimerization activity"/>
    <property type="evidence" value="ECO:0007669"/>
    <property type="project" value="InterPro"/>
</dbReference>
<comment type="subcellular location">
    <subcellularLocation>
        <location evidence="1 10">Cytoplasm</location>
    </subcellularLocation>
</comment>
<dbReference type="GO" id="GO:0005737">
    <property type="term" value="C:cytoplasm"/>
    <property type="evidence" value="ECO:0007669"/>
    <property type="project" value="UniProtKB-SubCell"/>
</dbReference>
<dbReference type="GO" id="GO:0000774">
    <property type="term" value="F:adenyl-nucleotide exchange factor activity"/>
    <property type="evidence" value="ECO:0007669"/>
    <property type="project" value="InterPro"/>
</dbReference>
<evidence type="ECO:0000256" key="3">
    <source>
        <dbReference type="ARBA" id="ARBA00011738"/>
    </source>
</evidence>
<dbReference type="GO" id="GO:0051087">
    <property type="term" value="F:protein-folding chaperone binding"/>
    <property type="evidence" value="ECO:0007669"/>
    <property type="project" value="InterPro"/>
</dbReference>
<evidence type="ECO:0000256" key="8">
    <source>
        <dbReference type="ARBA" id="ARBA00072274"/>
    </source>
</evidence>
<comment type="function">
    <text evidence="7 10 11">Participates actively in the response to hyperosmotic and heat shock by preventing the aggregation of stress-denatured proteins, in association with DnaK and GrpE. It is the nucleotide exchange factor for DnaK and may function as a thermosensor. Unfolded proteins bind initially to DnaJ; upon interaction with the DnaJ-bound protein, DnaK hydrolyzes its bound ATP, resulting in the formation of a stable complex. GrpE releases ADP from DnaK; ATP binding to DnaK triggers the release of the substrate protein, thus completing the reaction cycle. Several rounds of ATP-dependent interactions between DnaJ, DnaK and GrpE are required for fully efficient folding.</text>
</comment>
<keyword evidence="5 10" id="KW-0346">Stress response</keyword>
<evidence type="ECO:0000256" key="7">
    <source>
        <dbReference type="ARBA" id="ARBA00053401"/>
    </source>
</evidence>
<dbReference type="Gene3D" id="2.30.22.10">
    <property type="entry name" value="Head domain of nucleotide exchange factor GrpE"/>
    <property type="match status" value="1"/>
</dbReference>
<dbReference type="FunFam" id="2.30.22.10:FF:000001">
    <property type="entry name" value="Protein GrpE"/>
    <property type="match status" value="1"/>
</dbReference>
<evidence type="ECO:0000256" key="12">
    <source>
        <dbReference type="RuleBase" id="RU004478"/>
    </source>
</evidence>
<dbReference type="SUPFAM" id="SSF51064">
    <property type="entry name" value="Head domain of nucleotide exchange factor GrpE"/>
    <property type="match status" value="1"/>
</dbReference>
<evidence type="ECO:0000256" key="1">
    <source>
        <dbReference type="ARBA" id="ARBA00004496"/>
    </source>
</evidence>
<protein>
    <recommendedName>
        <fullName evidence="8 10">Protein GrpE</fullName>
    </recommendedName>
    <alternativeName>
        <fullName evidence="9 10">HSP-70 cofactor</fullName>
    </alternativeName>
</protein>
<comment type="subunit">
    <text evidence="3 10">Homodimer.</text>
</comment>
<proteinExistence type="inferred from homology"/>
<dbReference type="Proteomes" id="UP001178662">
    <property type="component" value="Chromosome"/>
</dbReference>
<dbReference type="PROSITE" id="PS01071">
    <property type="entry name" value="GRPE"/>
    <property type="match status" value="1"/>
</dbReference>
<evidence type="ECO:0000256" key="13">
    <source>
        <dbReference type="SAM" id="MobiDB-lite"/>
    </source>
</evidence>
<dbReference type="AlphaFoldDB" id="A0AA95JEB7"/>
<dbReference type="SUPFAM" id="SSF58014">
    <property type="entry name" value="Coiled-coil domain of nucleotide exchange factor GrpE"/>
    <property type="match status" value="1"/>
</dbReference>
<keyword evidence="15" id="KW-1185">Reference proteome</keyword>
<reference evidence="14" key="1">
    <citation type="submission" date="2023-03" db="EMBL/GenBank/DDBJ databases">
        <title>Andean soil-derived lignocellulolytic bacterial consortium as a source of novel taxa and putative plastic-active enzymes.</title>
        <authorList>
            <person name="Diaz-Garcia L."/>
            <person name="Chuvochina M."/>
            <person name="Feuerriegel G."/>
            <person name="Bunk B."/>
            <person name="Sproer C."/>
            <person name="Streit W.R."/>
            <person name="Rodriguez L.M."/>
            <person name="Overmann J."/>
            <person name="Jimenez D.J."/>
        </authorList>
    </citation>
    <scope>NUCLEOTIDE SEQUENCE</scope>
    <source>
        <strain evidence="14">MAG 2441</strain>
    </source>
</reference>
<dbReference type="PANTHER" id="PTHR21237">
    <property type="entry name" value="GRPE PROTEIN"/>
    <property type="match status" value="1"/>
</dbReference>